<accession>B6G1V1</accession>
<feature type="transmembrane region" description="Helical" evidence="10">
    <location>
        <begin position="12"/>
        <end position="38"/>
    </location>
</feature>
<organism evidence="12 13">
    <name type="scientific">Peptacetobacter hiranonis (strain DSM 13275 / JCM 10541 / KCTC 15199 / TO-931)</name>
    <name type="common">Clostridium hiranonis</name>
    <dbReference type="NCBI Taxonomy" id="500633"/>
    <lineage>
        <taxon>Bacteria</taxon>
        <taxon>Bacillati</taxon>
        <taxon>Bacillota</taxon>
        <taxon>Clostridia</taxon>
        <taxon>Peptostreptococcales</taxon>
        <taxon>Peptostreptococcaceae</taxon>
        <taxon>Peptacetobacter</taxon>
    </lineage>
</organism>
<dbReference type="InterPro" id="IPR047196">
    <property type="entry name" value="YidC_ALB_C"/>
</dbReference>
<dbReference type="GO" id="GO:0005886">
    <property type="term" value="C:plasma membrane"/>
    <property type="evidence" value="ECO:0007669"/>
    <property type="project" value="UniProtKB-SubCell"/>
</dbReference>
<evidence type="ECO:0000256" key="5">
    <source>
        <dbReference type="ARBA" id="ARBA00022927"/>
    </source>
</evidence>
<comment type="similarity">
    <text evidence="9">Belongs to the OXA1/ALB3/YidC family.</text>
</comment>
<evidence type="ECO:0000256" key="6">
    <source>
        <dbReference type="ARBA" id="ARBA00022989"/>
    </source>
</evidence>
<evidence type="ECO:0000313" key="12">
    <source>
        <dbReference type="EMBL" id="EEA84253.1"/>
    </source>
</evidence>
<dbReference type="CDD" id="cd20070">
    <property type="entry name" value="5TM_YidC_Alb3"/>
    <property type="match status" value="1"/>
</dbReference>
<keyword evidence="13" id="KW-1185">Reference proteome</keyword>
<evidence type="ECO:0000256" key="8">
    <source>
        <dbReference type="ARBA" id="ARBA00023186"/>
    </source>
</evidence>
<reference evidence="12 13" key="1">
    <citation type="submission" date="2008-09" db="EMBL/GenBank/DDBJ databases">
        <authorList>
            <person name="Fulton L."/>
            <person name="Clifton S."/>
            <person name="Fulton B."/>
            <person name="Xu J."/>
            <person name="Minx P."/>
            <person name="Pepin K.H."/>
            <person name="Johnson M."/>
            <person name="Thiruvilangam P."/>
            <person name="Bhonagiri V."/>
            <person name="Nash W.E."/>
            <person name="Mardis E.R."/>
            <person name="Wilson R.K."/>
        </authorList>
    </citation>
    <scope>NUCLEOTIDE SEQUENCE [LARGE SCALE GENOMIC DNA]</scope>
    <source>
        <strain evidence="12 13">DSM 13275</strain>
    </source>
</reference>
<proteinExistence type="inferred from homology"/>
<evidence type="ECO:0000256" key="3">
    <source>
        <dbReference type="ARBA" id="ARBA00022475"/>
    </source>
</evidence>
<keyword evidence="3" id="KW-1003">Cell membrane</keyword>
<dbReference type="GO" id="GO:0015031">
    <property type="term" value="P:protein transport"/>
    <property type="evidence" value="ECO:0007669"/>
    <property type="project" value="UniProtKB-KW"/>
</dbReference>
<comment type="subcellular location">
    <subcellularLocation>
        <location evidence="1">Cell membrane</location>
        <topology evidence="1">Multi-pass membrane protein</topology>
    </subcellularLocation>
    <subcellularLocation>
        <location evidence="9">Membrane</location>
        <topology evidence="9">Multi-pass membrane protein</topology>
    </subcellularLocation>
</comment>
<dbReference type="PANTHER" id="PTHR12428:SF65">
    <property type="entry name" value="CYTOCHROME C OXIDASE ASSEMBLY PROTEIN COX18, MITOCHONDRIAL"/>
    <property type="match status" value="1"/>
</dbReference>
<evidence type="ECO:0000256" key="1">
    <source>
        <dbReference type="ARBA" id="ARBA00004651"/>
    </source>
</evidence>
<keyword evidence="5" id="KW-0653">Protein transport</keyword>
<dbReference type="RefSeq" id="WP_006440951.1">
    <property type="nucleotide sequence ID" value="NZ_DS995361.1"/>
</dbReference>
<evidence type="ECO:0000313" key="13">
    <source>
        <dbReference type="Proteomes" id="UP000003178"/>
    </source>
</evidence>
<dbReference type="STRING" id="500633.CLOHIR_02109"/>
<dbReference type="AlphaFoldDB" id="B6G1V1"/>
<dbReference type="EMBL" id="ABWP01000083">
    <property type="protein sequence ID" value="EEA84253.1"/>
    <property type="molecule type" value="Genomic_DNA"/>
</dbReference>
<evidence type="ECO:0000259" key="11">
    <source>
        <dbReference type="Pfam" id="PF02096"/>
    </source>
</evidence>
<dbReference type="eggNOG" id="COG0706">
    <property type="taxonomic scope" value="Bacteria"/>
</dbReference>
<dbReference type="NCBIfam" id="TIGR03592">
    <property type="entry name" value="yidC_oxa1_cterm"/>
    <property type="match status" value="1"/>
</dbReference>
<evidence type="ECO:0000256" key="10">
    <source>
        <dbReference type="SAM" id="Phobius"/>
    </source>
</evidence>
<sequence>MTNLIGKLFGNILGAIYGFTGSYGVAIILFTFLVKLLLMPLTIKQTKSTVAMQEITPRVNEIQEKYKNNPERQNKEIMELYQRANINPMAGCLPLLIQFPILIGLFNLLKDPVGLGAFASQAAFNQANGQFLWMQNLTNPDTILAILSGASAFIMQKIMTPKEQVNGQMKMMTYMMAGLSFYWGFIFPAGLTLYWTISNIFAILQQVIVTKPLKAKFEADMKEASKNGKKNKNKK</sequence>
<dbReference type="Pfam" id="PF02096">
    <property type="entry name" value="60KD_IMP"/>
    <property type="match status" value="1"/>
</dbReference>
<keyword evidence="7 10" id="KW-0472">Membrane</keyword>
<comment type="caution">
    <text evidence="12">The sequence shown here is derived from an EMBL/GenBank/DDBJ whole genome shotgun (WGS) entry which is preliminary data.</text>
</comment>
<evidence type="ECO:0000256" key="7">
    <source>
        <dbReference type="ARBA" id="ARBA00023136"/>
    </source>
</evidence>
<dbReference type="InterPro" id="IPR028055">
    <property type="entry name" value="YidC/Oxa/ALB_C"/>
</dbReference>
<feature type="domain" description="Membrane insertase YidC/Oxa/ALB C-terminal" evidence="11">
    <location>
        <begin position="23"/>
        <end position="211"/>
    </location>
</feature>
<dbReference type="HOGENOM" id="CLU_036138_4_2_9"/>
<feature type="transmembrane region" description="Helical" evidence="10">
    <location>
        <begin position="181"/>
        <end position="204"/>
    </location>
</feature>
<keyword evidence="2" id="KW-0813">Transport</keyword>
<dbReference type="PANTHER" id="PTHR12428">
    <property type="entry name" value="OXA1"/>
    <property type="match status" value="1"/>
</dbReference>
<keyword evidence="6 10" id="KW-1133">Transmembrane helix</keyword>
<protein>
    <submittedName>
        <fullName evidence="12">Membrane protein insertase, YidC/Oxa1 family</fullName>
    </submittedName>
</protein>
<dbReference type="GO" id="GO:0032977">
    <property type="term" value="F:membrane insertase activity"/>
    <property type="evidence" value="ECO:0007669"/>
    <property type="project" value="InterPro"/>
</dbReference>
<dbReference type="GO" id="GO:0051205">
    <property type="term" value="P:protein insertion into membrane"/>
    <property type="evidence" value="ECO:0007669"/>
    <property type="project" value="TreeGrafter"/>
</dbReference>
<dbReference type="InterPro" id="IPR001708">
    <property type="entry name" value="YidC/ALB3/OXA1/COX18"/>
</dbReference>
<name>B6G1V1_PEPHT</name>
<feature type="transmembrane region" description="Helical" evidence="10">
    <location>
        <begin position="88"/>
        <end position="109"/>
    </location>
</feature>
<keyword evidence="8" id="KW-0143">Chaperone</keyword>
<keyword evidence="4 9" id="KW-0812">Transmembrane</keyword>
<dbReference type="Proteomes" id="UP000003178">
    <property type="component" value="Unassembled WGS sequence"/>
</dbReference>
<evidence type="ECO:0000256" key="9">
    <source>
        <dbReference type="RuleBase" id="RU003945"/>
    </source>
</evidence>
<evidence type="ECO:0000256" key="4">
    <source>
        <dbReference type="ARBA" id="ARBA00022692"/>
    </source>
</evidence>
<evidence type="ECO:0000256" key="2">
    <source>
        <dbReference type="ARBA" id="ARBA00022448"/>
    </source>
</evidence>
<reference evidence="12 13" key="2">
    <citation type="submission" date="2008-10" db="EMBL/GenBank/DDBJ databases">
        <title>Draft genome sequence of Clostridium hiranonis (DSM 13275).</title>
        <authorList>
            <person name="Sudarsanam P."/>
            <person name="Ley R."/>
            <person name="Guruge J."/>
            <person name="Turnbaugh P.J."/>
            <person name="Mahowald M."/>
            <person name="Liep D."/>
            <person name="Gordon J."/>
        </authorList>
    </citation>
    <scope>NUCLEOTIDE SEQUENCE [LARGE SCALE GENOMIC DNA]</scope>
    <source>
        <strain evidence="12 13">DSM 13275</strain>
    </source>
</reference>
<gene>
    <name evidence="12" type="ORF">CLOHIR_02109</name>
</gene>